<keyword evidence="2" id="KW-0813">Transport</keyword>
<dbReference type="PANTHER" id="PTHR30061:SF50">
    <property type="entry name" value="MALTOSE_MALTODEXTRIN-BINDING PERIPLASMIC PROTEIN"/>
    <property type="match status" value="1"/>
</dbReference>
<keyword evidence="3 4" id="KW-0732">Signal</keyword>
<accession>A0A3L7J6V5</accession>
<dbReference type="OrthoDB" id="2507686at2"/>
<dbReference type="RefSeq" id="WP_121658765.1">
    <property type="nucleotide sequence ID" value="NZ_BMEK01000001.1"/>
</dbReference>
<evidence type="ECO:0000256" key="2">
    <source>
        <dbReference type="ARBA" id="ARBA00022448"/>
    </source>
</evidence>
<dbReference type="GO" id="GO:0015768">
    <property type="term" value="P:maltose transport"/>
    <property type="evidence" value="ECO:0007669"/>
    <property type="project" value="TreeGrafter"/>
</dbReference>
<dbReference type="Gene3D" id="3.40.190.10">
    <property type="entry name" value="Periplasmic binding protein-like II"/>
    <property type="match status" value="2"/>
</dbReference>
<reference evidence="5 6" key="1">
    <citation type="submission" date="2018-10" db="EMBL/GenBank/DDBJ databases">
        <authorList>
            <person name="Li J."/>
        </authorList>
    </citation>
    <scope>NUCLEOTIDE SEQUENCE [LARGE SCALE GENOMIC DNA]</scope>
    <source>
        <strain evidence="5 6">ZD1-4</strain>
    </source>
</reference>
<gene>
    <name evidence="5" type="ORF">D9V28_06195</name>
</gene>
<comment type="caution">
    <text evidence="5">The sequence shown here is derived from an EMBL/GenBank/DDBJ whole genome shotgun (WGS) entry which is preliminary data.</text>
</comment>
<evidence type="ECO:0000256" key="1">
    <source>
        <dbReference type="ARBA" id="ARBA00008520"/>
    </source>
</evidence>
<comment type="similarity">
    <text evidence="1">Belongs to the bacterial solute-binding protein 1 family.</text>
</comment>
<protein>
    <submittedName>
        <fullName evidence="5">Extracellular solute-binding protein</fullName>
    </submittedName>
</protein>
<feature type="chain" id="PRO_5039716214" evidence="4">
    <location>
        <begin position="22"/>
        <end position="438"/>
    </location>
</feature>
<dbReference type="InterPro" id="IPR006059">
    <property type="entry name" value="SBP"/>
</dbReference>
<dbReference type="GO" id="GO:0042956">
    <property type="term" value="P:maltodextrin transmembrane transport"/>
    <property type="evidence" value="ECO:0007669"/>
    <property type="project" value="TreeGrafter"/>
</dbReference>
<evidence type="ECO:0000256" key="4">
    <source>
        <dbReference type="SAM" id="SignalP"/>
    </source>
</evidence>
<organism evidence="5 6">
    <name type="scientific">Mycetocola zhadangensis</name>
    <dbReference type="NCBI Taxonomy" id="1164595"/>
    <lineage>
        <taxon>Bacteria</taxon>
        <taxon>Bacillati</taxon>
        <taxon>Actinomycetota</taxon>
        <taxon>Actinomycetes</taxon>
        <taxon>Micrococcales</taxon>
        <taxon>Microbacteriaceae</taxon>
        <taxon>Mycetocola</taxon>
    </lineage>
</organism>
<feature type="signal peptide" evidence="4">
    <location>
        <begin position="1"/>
        <end position="21"/>
    </location>
</feature>
<evidence type="ECO:0000313" key="6">
    <source>
        <dbReference type="Proteomes" id="UP000282460"/>
    </source>
</evidence>
<dbReference type="SUPFAM" id="SSF53850">
    <property type="entry name" value="Periplasmic binding protein-like II"/>
    <property type="match status" value="1"/>
</dbReference>
<proteinExistence type="inferred from homology"/>
<dbReference type="Proteomes" id="UP000282460">
    <property type="component" value="Unassembled WGS sequence"/>
</dbReference>
<keyword evidence="6" id="KW-1185">Reference proteome</keyword>
<dbReference type="PROSITE" id="PS51257">
    <property type="entry name" value="PROKAR_LIPOPROTEIN"/>
    <property type="match status" value="1"/>
</dbReference>
<evidence type="ECO:0000256" key="3">
    <source>
        <dbReference type="ARBA" id="ARBA00022729"/>
    </source>
</evidence>
<dbReference type="GO" id="GO:1901982">
    <property type="term" value="F:maltose binding"/>
    <property type="evidence" value="ECO:0007669"/>
    <property type="project" value="TreeGrafter"/>
</dbReference>
<evidence type="ECO:0000313" key="5">
    <source>
        <dbReference type="EMBL" id="RLQ86403.1"/>
    </source>
</evidence>
<sequence length="438" mass="45786">MRKINRVTAFALAGAATLALAGCSTGGGASSSLPDGIPDSVDAKGETLTVWVMQDDYSEATLDAINEEFTERTGAEVDVQMQPWDGISTKLSTALGTSTPPDVVDIGNTQVAGYATNGALLDVTDYREDLAQGQTWLGGLEEPATVDGSLYGIPGFAGNRAVIYNKTMWAEAGVTEAPTTWDELTAALDTVAAANPAEDFSPLYLPGQHWYVGLQFMWDHGGEIATQEDGEWVSTAGSDASLKGIEAWKEFQNTYSAESSRTVSADKPEQEQILADGKAGAIIASNGSVTATLNANPELTEADLGTFALPGQNEETQPVMLGGSVWGIAAKSANPELALIWTQIAVNPDIQTEYVFGDQGLMPNSEESIEAVEGDLSEVKAGFFQAALNSRATPAAPGWTEVEGANLLQNLFSTVASGAATPEEAAAAYDAKAGEALK</sequence>
<dbReference type="GO" id="GO:0055052">
    <property type="term" value="C:ATP-binding cassette (ABC) transporter complex, substrate-binding subunit-containing"/>
    <property type="evidence" value="ECO:0007669"/>
    <property type="project" value="TreeGrafter"/>
</dbReference>
<dbReference type="PANTHER" id="PTHR30061">
    <property type="entry name" value="MALTOSE-BINDING PERIPLASMIC PROTEIN"/>
    <property type="match status" value="1"/>
</dbReference>
<name>A0A3L7J6V5_9MICO</name>
<dbReference type="EMBL" id="RCWJ01000001">
    <property type="protein sequence ID" value="RLQ86403.1"/>
    <property type="molecule type" value="Genomic_DNA"/>
</dbReference>
<dbReference type="AlphaFoldDB" id="A0A3L7J6V5"/>
<dbReference type="Pfam" id="PF01547">
    <property type="entry name" value="SBP_bac_1"/>
    <property type="match status" value="1"/>
</dbReference>